<dbReference type="InterPro" id="IPR021373">
    <property type="entry name" value="DUF2993"/>
</dbReference>
<evidence type="ECO:0000313" key="1">
    <source>
        <dbReference type="EMBL" id="MBB3156625.1"/>
    </source>
</evidence>
<dbReference type="AlphaFoldDB" id="A0A7W5GE82"/>
<proteinExistence type="predicted"/>
<reference evidence="1 2" key="1">
    <citation type="submission" date="2020-08" db="EMBL/GenBank/DDBJ databases">
        <title>Genomic Encyclopedia of Type Strains, Phase III (KMG-III): the genomes of soil and plant-associated and newly described type strains.</title>
        <authorList>
            <person name="Whitman W."/>
        </authorList>
    </citation>
    <scope>NUCLEOTIDE SEQUENCE [LARGE SCALE GENOMIC DNA]</scope>
    <source>
        <strain evidence="1 2">CECT 8356</strain>
    </source>
</reference>
<organism evidence="1 2">
    <name type="scientific">Microbacterium proteolyticum</name>
    <dbReference type="NCBI Taxonomy" id="1572644"/>
    <lineage>
        <taxon>Bacteria</taxon>
        <taxon>Bacillati</taxon>
        <taxon>Actinomycetota</taxon>
        <taxon>Actinomycetes</taxon>
        <taxon>Micrococcales</taxon>
        <taxon>Microbacteriaceae</taxon>
        <taxon>Microbacterium</taxon>
    </lineage>
</organism>
<evidence type="ECO:0008006" key="3">
    <source>
        <dbReference type="Google" id="ProtNLM"/>
    </source>
</evidence>
<dbReference type="EMBL" id="JACHXY010000001">
    <property type="protein sequence ID" value="MBB3156625.1"/>
    <property type="molecule type" value="Genomic_DNA"/>
</dbReference>
<dbReference type="Pfam" id="PF11209">
    <property type="entry name" value="LmeA"/>
    <property type="match status" value="1"/>
</dbReference>
<protein>
    <recommendedName>
        <fullName evidence="3">DUF2993 domain-containing protein</fullName>
    </recommendedName>
</protein>
<gene>
    <name evidence="1" type="ORF">FHS07_000309</name>
</gene>
<accession>A0A7W5GE82</accession>
<evidence type="ECO:0000313" key="2">
    <source>
        <dbReference type="Proteomes" id="UP000543579"/>
    </source>
</evidence>
<comment type="caution">
    <text evidence="1">The sequence shown here is derived from an EMBL/GenBank/DDBJ whole genome shotgun (WGS) entry which is preliminary data.</text>
</comment>
<dbReference type="RefSeq" id="WP_183418153.1">
    <property type="nucleotide sequence ID" value="NZ_JACHXY010000001.1"/>
</dbReference>
<dbReference type="Proteomes" id="UP000543579">
    <property type="component" value="Unassembled WGS sequence"/>
</dbReference>
<name>A0A7W5GE82_9MICO</name>
<sequence length="260" mass="26179">MTDATTPSSRSGRKTGRWIAVIVVVLVLLAAAAVAAEYIARSVVTSTVRSLVVTNVGLPDDQDVDVQVAGLVLPQVLAGRLDEVAVASDDVTLGPITGDVRVDLRGVPVSAGSAADGGVASVRLDQEQVRALLAQLPDLPAGTVEVTAPDVSFETTLTLFGIGIPVGVTATPGAAEGDLTITPTGFQVAGNVIDADTLRGQFGGVADTLVQTRSLCIADRLPAGLTLTSATVQGQDLVATFDIAGAIVSDPGLQADGTCG</sequence>